<organism evidence="2 3">
    <name type="scientific">Candidatus Staskawiczbacteria bacterium RIFOXYD1_FULL_32_13</name>
    <dbReference type="NCBI Taxonomy" id="1802234"/>
    <lineage>
        <taxon>Bacteria</taxon>
        <taxon>Candidatus Staskawicziibacteriota</taxon>
    </lineage>
</organism>
<evidence type="ECO:0000256" key="1">
    <source>
        <dbReference type="PIRSR" id="PIRSR613078-2"/>
    </source>
</evidence>
<protein>
    <recommendedName>
        <fullName evidence="4">Phosphoglycerate mutase</fullName>
    </recommendedName>
</protein>
<dbReference type="Pfam" id="PF00300">
    <property type="entry name" value="His_Phos_1"/>
    <property type="match status" value="1"/>
</dbReference>
<evidence type="ECO:0000313" key="3">
    <source>
        <dbReference type="Proteomes" id="UP000178935"/>
    </source>
</evidence>
<dbReference type="InterPro" id="IPR013078">
    <property type="entry name" value="His_Pase_superF_clade-1"/>
</dbReference>
<evidence type="ECO:0000313" key="2">
    <source>
        <dbReference type="EMBL" id="OGZ89464.1"/>
    </source>
</evidence>
<dbReference type="PANTHER" id="PTHR47821">
    <property type="entry name" value="PHOSPHOGLYCERATE MUTASE FAMILY PROTEIN"/>
    <property type="match status" value="1"/>
</dbReference>
<dbReference type="Gene3D" id="3.40.50.1240">
    <property type="entry name" value="Phosphoglycerate mutase-like"/>
    <property type="match status" value="1"/>
</dbReference>
<feature type="binding site" evidence="1">
    <location>
        <position position="72"/>
    </location>
    <ligand>
        <name>substrate</name>
    </ligand>
</feature>
<proteinExistence type="predicted"/>
<dbReference type="InterPro" id="IPR029033">
    <property type="entry name" value="His_PPase_superfam"/>
</dbReference>
<accession>A0A1G2JQN9</accession>
<gene>
    <name evidence="2" type="ORF">A2561_01650</name>
</gene>
<name>A0A1G2JQN9_9BACT</name>
<dbReference type="AlphaFoldDB" id="A0A1G2JQN9"/>
<reference evidence="2 3" key="1">
    <citation type="journal article" date="2016" name="Nat. Commun.">
        <title>Thousands of microbial genomes shed light on interconnected biogeochemical processes in an aquifer system.</title>
        <authorList>
            <person name="Anantharaman K."/>
            <person name="Brown C.T."/>
            <person name="Hug L.A."/>
            <person name="Sharon I."/>
            <person name="Castelle C.J."/>
            <person name="Probst A.J."/>
            <person name="Thomas B.C."/>
            <person name="Singh A."/>
            <person name="Wilkins M.J."/>
            <person name="Karaoz U."/>
            <person name="Brodie E.L."/>
            <person name="Williams K.H."/>
            <person name="Hubbard S.S."/>
            <person name="Banfield J.F."/>
        </authorList>
    </citation>
    <scope>NUCLEOTIDE SEQUENCE [LARGE SCALE GENOMIC DNA]</scope>
</reference>
<dbReference type="PANTHER" id="PTHR47821:SF2">
    <property type="entry name" value="PHOSPHOGLYCERATE MUTASE FAMILY PROTEIN"/>
    <property type="match status" value="1"/>
</dbReference>
<dbReference type="EMBL" id="MHPU01000007">
    <property type="protein sequence ID" value="OGZ89464.1"/>
    <property type="molecule type" value="Genomic_DNA"/>
</dbReference>
<dbReference type="Proteomes" id="UP000178935">
    <property type="component" value="Unassembled WGS sequence"/>
</dbReference>
<dbReference type="SUPFAM" id="SSF53254">
    <property type="entry name" value="Phosphoglycerate mutase-like"/>
    <property type="match status" value="1"/>
</dbReference>
<evidence type="ECO:0008006" key="4">
    <source>
        <dbReference type="Google" id="ProtNLM"/>
    </source>
</evidence>
<comment type="caution">
    <text evidence="2">The sequence shown here is derived from an EMBL/GenBank/DDBJ whole genome shotgun (WGS) entry which is preliminary data.</text>
</comment>
<dbReference type="PIRSF" id="PIRSF000709">
    <property type="entry name" value="6PFK_2-Ptase"/>
    <property type="match status" value="1"/>
</dbReference>
<sequence length="203" mass="23739">MELNNKYFLLRHGQTIYQKEGREMNYPADSGPFLSLTEEGKEMVKQSAQKIKNICDECSQNIDFVFVSPFLRTKQSAEIVANVFGFDSKKINYDERLVDIDLGEFMGKSMQESWNFYLGDKITFDNRPKDGESWDDILKRVKSFLDEVEQKYSGKNILIISHADPIWLMAGYLREFKNENQYLEARNDRQNSYPTVGQLIEIK</sequence>
<dbReference type="CDD" id="cd07067">
    <property type="entry name" value="HP_PGM_like"/>
    <property type="match status" value="1"/>
</dbReference>